<sequence>MVEIKIEKKKPIWPWIILVLVILAILYFLVFADDDAADDMEEMDDMEQIDEESVWDDADTTSWEEETDTTGWDTTGDTIGAAGAGVTGYLTHIADSTKMGVDHQYTNMALLKLMDAVQAKADEINFDISADMAAVKQDASAIKENPTAATHVKKIKDAGTKLANILQKMQQQKFPALNQDIQEMKTAASNIDVSVKTLQQKEQIKKFFNEAADVLKKMS</sequence>
<name>A0ABW3IBJ9_9FLAO</name>
<feature type="region of interest" description="Disordered" evidence="1">
    <location>
        <begin position="51"/>
        <end position="77"/>
    </location>
</feature>
<dbReference type="Proteomes" id="UP001597100">
    <property type="component" value="Unassembled WGS sequence"/>
</dbReference>
<keyword evidence="2" id="KW-1133">Transmembrane helix</keyword>
<feature type="transmembrane region" description="Helical" evidence="2">
    <location>
        <begin position="12"/>
        <end position="32"/>
    </location>
</feature>
<dbReference type="EMBL" id="JBHTJP010000002">
    <property type="protein sequence ID" value="MFD0975190.1"/>
    <property type="molecule type" value="Genomic_DNA"/>
</dbReference>
<proteinExistence type="predicted"/>
<organism evidence="3 4">
    <name type="scientific">Salinimicrobium gaetbulicola</name>
    <dbReference type="NCBI Taxonomy" id="999702"/>
    <lineage>
        <taxon>Bacteria</taxon>
        <taxon>Pseudomonadati</taxon>
        <taxon>Bacteroidota</taxon>
        <taxon>Flavobacteriia</taxon>
        <taxon>Flavobacteriales</taxon>
        <taxon>Flavobacteriaceae</taxon>
        <taxon>Salinimicrobium</taxon>
    </lineage>
</organism>
<comment type="caution">
    <text evidence="3">The sequence shown here is derived from an EMBL/GenBank/DDBJ whole genome shotgun (WGS) entry which is preliminary data.</text>
</comment>
<gene>
    <name evidence="3" type="ORF">ACFQ1G_00160</name>
</gene>
<keyword evidence="4" id="KW-1185">Reference proteome</keyword>
<accession>A0ABW3IBJ9</accession>
<protein>
    <submittedName>
        <fullName evidence="3">Uncharacterized protein</fullName>
    </submittedName>
</protein>
<reference evidence="4" key="1">
    <citation type="journal article" date="2019" name="Int. J. Syst. Evol. Microbiol.">
        <title>The Global Catalogue of Microorganisms (GCM) 10K type strain sequencing project: providing services to taxonomists for standard genome sequencing and annotation.</title>
        <authorList>
            <consortium name="The Broad Institute Genomics Platform"/>
            <consortium name="The Broad Institute Genome Sequencing Center for Infectious Disease"/>
            <person name="Wu L."/>
            <person name="Ma J."/>
        </authorList>
    </citation>
    <scope>NUCLEOTIDE SEQUENCE [LARGE SCALE GENOMIC DNA]</scope>
    <source>
        <strain evidence="4">CCUG 60898</strain>
    </source>
</reference>
<evidence type="ECO:0000256" key="1">
    <source>
        <dbReference type="SAM" id="MobiDB-lite"/>
    </source>
</evidence>
<dbReference type="RefSeq" id="WP_380736203.1">
    <property type="nucleotide sequence ID" value="NZ_JBHTJP010000002.1"/>
</dbReference>
<evidence type="ECO:0000313" key="3">
    <source>
        <dbReference type="EMBL" id="MFD0975190.1"/>
    </source>
</evidence>
<evidence type="ECO:0000313" key="4">
    <source>
        <dbReference type="Proteomes" id="UP001597100"/>
    </source>
</evidence>
<evidence type="ECO:0000256" key="2">
    <source>
        <dbReference type="SAM" id="Phobius"/>
    </source>
</evidence>
<keyword evidence="2" id="KW-0812">Transmembrane</keyword>
<feature type="compositionally biased region" description="Acidic residues" evidence="1">
    <location>
        <begin position="51"/>
        <end position="68"/>
    </location>
</feature>
<keyword evidence="2" id="KW-0472">Membrane</keyword>